<evidence type="ECO:0000256" key="1">
    <source>
        <dbReference type="SAM" id="MobiDB-lite"/>
    </source>
</evidence>
<organism evidence="3">
    <name type="scientific">Melampsora larici-populina (strain 98AG31 / pathotype 3-4-7)</name>
    <name type="common">Poplar leaf rust fungus</name>
    <dbReference type="NCBI Taxonomy" id="747676"/>
    <lineage>
        <taxon>Eukaryota</taxon>
        <taxon>Fungi</taxon>
        <taxon>Dikarya</taxon>
        <taxon>Basidiomycota</taxon>
        <taxon>Pucciniomycotina</taxon>
        <taxon>Pucciniomycetes</taxon>
        <taxon>Pucciniales</taxon>
        <taxon>Melampsoraceae</taxon>
        <taxon>Melampsora</taxon>
    </lineage>
</organism>
<dbReference type="Proteomes" id="UP000001072">
    <property type="component" value="Unassembled WGS sequence"/>
</dbReference>
<dbReference type="GeneID" id="18933317"/>
<dbReference type="HOGENOM" id="CLU_628630_0_0_1"/>
<dbReference type="EMBL" id="GL883202">
    <property type="protein sequence ID" value="EGF97742.1"/>
    <property type="molecule type" value="Genomic_DNA"/>
</dbReference>
<feature type="region of interest" description="Disordered" evidence="1">
    <location>
        <begin position="115"/>
        <end position="136"/>
    </location>
</feature>
<protein>
    <submittedName>
        <fullName evidence="2">Uncharacterized protein</fullName>
    </submittedName>
</protein>
<accession>F4SC91</accession>
<dbReference type="AlphaFoldDB" id="F4SC91"/>
<dbReference type="KEGG" id="mlr:MELLADRAFT_79810"/>
<proteinExistence type="predicted"/>
<reference evidence="3" key="1">
    <citation type="journal article" date="2011" name="Proc. Natl. Acad. Sci. U.S.A.">
        <title>Obligate biotrophy features unraveled by the genomic analysis of rust fungi.</title>
        <authorList>
            <person name="Duplessis S."/>
            <person name="Cuomo C.A."/>
            <person name="Lin Y.-C."/>
            <person name="Aerts A."/>
            <person name="Tisserant E."/>
            <person name="Veneault-Fourrey C."/>
            <person name="Joly D.L."/>
            <person name="Hacquard S."/>
            <person name="Amselem J."/>
            <person name="Cantarel B.L."/>
            <person name="Chiu R."/>
            <person name="Coutinho P.M."/>
            <person name="Feau N."/>
            <person name="Field M."/>
            <person name="Frey P."/>
            <person name="Gelhaye E."/>
            <person name="Goldberg J."/>
            <person name="Grabherr M.G."/>
            <person name="Kodira C.D."/>
            <person name="Kohler A."/>
            <person name="Kuees U."/>
            <person name="Lindquist E.A."/>
            <person name="Lucas S.M."/>
            <person name="Mago R."/>
            <person name="Mauceli E."/>
            <person name="Morin E."/>
            <person name="Murat C."/>
            <person name="Pangilinan J.L."/>
            <person name="Park R."/>
            <person name="Pearson M."/>
            <person name="Quesneville H."/>
            <person name="Rouhier N."/>
            <person name="Sakthikumar S."/>
            <person name="Salamov A.A."/>
            <person name="Schmutz J."/>
            <person name="Selles B."/>
            <person name="Shapiro H."/>
            <person name="Tanguay P."/>
            <person name="Tuskan G.A."/>
            <person name="Henrissat B."/>
            <person name="Van de Peer Y."/>
            <person name="Rouze P."/>
            <person name="Ellis J.G."/>
            <person name="Dodds P.N."/>
            <person name="Schein J.E."/>
            <person name="Zhong S."/>
            <person name="Hamelin R.C."/>
            <person name="Grigoriev I.V."/>
            <person name="Szabo L.J."/>
            <person name="Martin F."/>
        </authorList>
    </citation>
    <scope>NUCLEOTIDE SEQUENCE [LARGE SCALE GENOMIC DNA]</scope>
    <source>
        <strain evidence="3">98AG31 / pathotype 3-4-7</strain>
    </source>
</reference>
<dbReference type="InParanoid" id="F4SC91"/>
<evidence type="ECO:0000313" key="3">
    <source>
        <dbReference type="Proteomes" id="UP000001072"/>
    </source>
</evidence>
<name>F4SC91_MELLP</name>
<dbReference type="RefSeq" id="XP_007418991.1">
    <property type="nucleotide sequence ID" value="XM_007418929.1"/>
</dbReference>
<sequence length="436" mass="47817">MKAFKNLFGAVQKRITKANQWASIRARRGHRSQSQYNYQSDLEAAYAYGVEFPILHNVAESYHGFTYEENAPAPMTYDGLLSSTTTSQPVPIPDTILTIDAVSNLAEALSTDITSTINDQPDTHTSDPADEPLDSLSNSADAVISEPISAVGDAMTPGSISLKRRRMEVLDENINVSSETKVKEDHVHKRQKIALELSVSVGLDQSSLAGPHHNVHTLISFNAISPRHATENHLYSDDYEAPPTQISISIDHKKTRPQDISGLENNSLSTPAAGITSEPICHTANVEVFDQKLEVPPVLQRQTNESPDHPIILDSPRSPIFVEQPEVPMTPVHNHQNITSSDSMILGTPCTPVFMEQPIVPITSADDHQQIDSLDDAVILGTPCTPVNVKSSDDLMILGTPCTPAFFEQPKGLLRFFSSYALDIRMLMCFGRAQCK</sequence>
<evidence type="ECO:0000313" key="2">
    <source>
        <dbReference type="EMBL" id="EGF97742.1"/>
    </source>
</evidence>
<gene>
    <name evidence="2" type="ORF">MELLADRAFT_79810</name>
</gene>
<keyword evidence="3" id="KW-1185">Reference proteome</keyword>
<dbReference type="VEuPathDB" id="FungiDB:MELLADRAFT_79810"/>